<dbReference type="EMBL" id="JACCKS010000001">
    <property type="protein sequence ID" value="NZA36734.1"/>
    <property type="molecule type" value="Genomic_DNA"/>
</dbReference>
<keyword evidence="1" id="KW-0812">Transmembrane</keyword>
<feature type="transmembrane region" description="Helical" evidence="1">
    <location>
        <begin position="12"/>
        <end position="35"/>
    </location>
</feature>
<dbReference type="RefSeq" id="WP_180492723.1">
    <property type="nucleotide sequence ID" value="NZ_JACCKS010000001.1"/>
</dbReference>
<protein>
    <submittedName>
        <fullName evidence="2">EamA family transporter</fullName>
    </submittedName>
</protein>
<keyword evidence="1" id="KW-0472">Membrane</keyword>
<evidence type="ECO:0000313" key="2">
    <source>
        <dbReference type="EMBL" id="NZA36734.1"/>
    </source>
</evidence>
<organism evidence="2 3">
    <name type="scientific">Eubacterium callanderi</name>
    <dbReference type="NCBI Taxonomy" id="53442"/>
    <lineage>
        <taxon>Bacteria</taxon>
        <taxon>Bacillati</taxon>
        <taxon>Bacillota</taxon>
        <taxon>Clostridia</taxon>
        <taxon>Eubacteriales</taxon>
        <taxon>Eubacteriaceae</taxon>
        <taxon>Eubacterium</taxon>
    </lineage>
</organism>
<sequence>MKNIQTKNKTLLADLALITVALIWGVGFIASKAALVTITPLWVMTFRFLGSGVLLLILF</sequence>
<evidence type="ECO:0000256" key="1">
    <source>
        <dbReference type="SAM" id="Phobius"/>
    </source>
</evidence>
<comment type="caution">
    <text evidence="2">The sequence shown here is derived from an EMBL/GenBank/DDBJ whole genome shotgun (WGS) entry which is preliminary data.</text>
</comment>
<feature type="transmembrane region" description="Helical" evidence="1">
    <location>
        <begin position="41"/>
        <end position="58"/>
    </location>
</feature>
<dbReference type="AlphaFoldDB" id="A0A853JJF5"/>
<gene>
    <name evidence="2" type="ORF">H0N91_00925</name>
</gene>
<evidence type="ECO:0000313" key="3">
    <source>
        <dbReference type="Proteomes" id="UP000586254"/>
    </source>
</evidence>
<proteinExistence type="predicted"/>
<accession>A0A853JJF5</accession>
<dbReference type="Proteomes" id="UP000586254">
    <property type="component" value="Unassembled WGS sequence"/>
</dbReference>
<keyword evidence="1" id="KW-1133">Transmembrane helix</keyword>
<reference evidence="2 3" key="1">
    <citation type="submission" date="2020-07" db="EMBL/GenBank/DDBJ databases">
        <title>Organ Donor 1.</title>
        <authorList>
            <person name="Marsh A.J."/>
            <person name="Azcarate-Peril M.A."/>
        </authorList>
    </citation>
    <scope>NUCLEOTIDE SEQUENCE [LARGE SCALE GENOMIC DNA]</scope>
    <source>
        <strain evidence="2 3">AMC0717</strain>
    </source>
</reference>
<name>A0A853JJF5_9FIRM</name>